<dbReference type="InterPro" id="IPR032710">
    <property type="entry name" value="NTF2-like_dom_sf"/>
</dbReference>
<dbReference type="InterPro" id="IPR011944">
    <property type="entry name" value="Steroid_delta5-4_isomerase"/>
</dbReference>
<dbReference type="SUPFAM" id="SSF54427">
    <property type="entry name" value="NTF2-like"/>
    <property type="match status" value="1"/>
</dbReference>
<evidence type="ECO:0000313" key="2">
    <source>
        <dbReference type="EMBL" id="MEE2060657.1"/>
    </source>
</evidence>
<sequence>MTTTPDPHDLEQIRAIVRDVQDGFNTNDASLMNAHLADDAIVVNARGAVLSGRTAIQKVSEDALAAGYLNESTAYYELSDVAALSPDVIAARKNAWSTKQDADDDNPPEMNALYIFVKRDGRWLIWRRQNTIVSS</sequence>
<protein>
    <submittedName>
        <fullName evidence="2">SgcJ/EcaC family oxidoreductase</fullName>
    </submittedName>
</protein>
<dbReference type="Gene3D" id="3.10.450.50">
    <property type="match status" value="1"/>
</dbReference>
<reference evidence="2 3" key="1">
    <citation type="submission" date="2023-07" db="EMBL/GenBank/DDBJ databases">
        <authorList>
            <person name="Girao M."/>
            <person name="Carvalho M.F."/>
        </authorList>
    </citation>
    <scope>NUCLEOTIDE SEQUENCE [LARGE SCALE GENOMIC DNA]</scope>
    <source>
        <strain evidence="2 3">YIM65754</strain>
    </source>
</reference>
<name>A0ABU7LID9_9NOCA</name>
<proteinExistence type="predicted"/>
<organism evidence="2 3">
    <name type="scientific">Rhodococcus artemisiae</name>
    <dbReference type="NCBI Taxonomy" id="714159"/>
    <lineage>
        <taxon>Bacteria</taxon>
        <taxon>Bacillati</taxon>
        <taxon>Actinomycetota</taxon>
        <taxon>Actinomycetes</taxon>
        <taxon>Mycobacteriales</taxon>
        <taxon>Nocardiaceae</taxon>
        <taxon>Rhodococcus</taxon>
    </lineage>
</organism>
<accession>A0ABU7LID9</accession>
<keyword evidence="3" id="KW-1185">Reference proteome</keyword>
<dbReference type="EMBL" id="JAUTXY010000014">
    <property type="protein sequence ID" value="MEE2060657.1"/>
    <property type="molecule type" value="Genomic_DNA"/>
</dbReference>
<feature type="domain" description="DUF4440" evidence="1">
    <location>
        <begin position="13"/>
        <end position="125"/>
    </location>
</feature>
<dbReference type="InterPro" id="IPR027843">
    <property type="entry name" value="DUF4440"/>
</dbReference>
<dbReference type="RefSeq" id="WP_330135842.1">
    <property type="nucleotide sequence ID" value="NZ_JAUTXY010000014.1"/>
</dbReference>
<comment type="caution">
    <text evidence="2">The sequence shown here is derived from an EMBL/GenBank/DDBJ whole genome shotgun (WGS) entry which is preliminary data.</text>
</comment>
<gene>
    <name evidence="2" type="ORF">Q7514_24355</name>
</gene>
<dbReference type="Proteomes" id="UP001336020">
    <property type="component" value="Unassembled WGS sequence"/>
</dbReference>
<evidence type="ECO:0000313" key="3">
    <source>
        <dbReference type="Proteomes" id="UP001336020"/>
    </source>
</evidence>
<dbReference type="NCBIfam" id="TIGR02246">
    <property type="entry name" value="SgcJ/EcaC family oxidoreductase"/>
    <property type="match status" value="1"/>
</dbReference>
<dbReference type="Pfam" id="PF14534">
    <property type="entry name" value="DUF4440"/>
    <property type="match status" value="1"/>
</dbReference>
<evidence type="ECO:0000259" key="1">
    <source>
        <dbReference type="Pfam" id="PF14534"/>
    </source>
</evidence>